<feature type="repeat" description="RCC1" evidence="3">
    <location>
        <begin position="1"/>
        <end position="53"/>
    </location>
</feature>
<evidence type="ECO:0000256" key="1">
    <source>
        <dbReference type="ARBA" id="ARBA00022658"/>
    </source>
</evidence>
<dbReference type="InterPro" id="IPR000408">
    <property type="entry name" value="Reg_chr_condens"/>
</dbReference>
<evidence type="ECO:0000256" key="3">
    <source>
        <dbReference type="PROSITE-ProRule" id="PRU00235"/>
    </source>
</evidence>
<organism evidence="5 6">
    <name type="scientific">Aureobasidium vineae</name>
    <dbReference type="NCBI Taxonomy" id="2773715"/>
    <lineage>
        <taxon>Eukaryota</taxon>
        <taxon>Fungi</taxon>
        <taxon>Dikarya</taxon>
        <taxon>Ascomycota</taxon>
        <taxon>Pezizomycotina</taxon>
        <taxon>Dothideomycetes</taxon>
        <taxon>Dothideomycetidae</taxon>
        <taxon>Dothideales</taxon>
        <taxon>Saccotheciaceae</taxon>
        <taxon>Aureobasidium</taxon>
    </lineage>
</organism>
<protein>
    <recommendedName>
        <fullName evidence="4">RCC1-like domain-containing protein</fullName>
    </recommendedName>
</protein>
<dbReference type="Proteomes" id="UP000716446">
    <property type="component" value="Unassembled WGS sequence"/>
</dbReference>
<feature type="domain" description="RCC1-like" evidence="4">
    <location>
        <begin position="3"/>
        <end position="336"/>
    </location>
</feature>
<dbReference type="PRINTS" id="PR00633">
    <property type="entry name" value="RCCNDNSATION"/>
</dbReference>
<feature type="repeat" description="RCC1" evidence="3">
    <location>
        <begin position="158"/>
        <end position="207"/>
    </location>
</feature>
<dbReference type="GO" id="GO:0005737">
    <property type="term" value="C:cytoplasm"/>
    <property type="evidence" value="ECO:0007669"/>
    <property type="project" value="TreeGrafter"/>
</dbReference>
<feature type="repeat" description="RCC1" evidence="3">
    <location>
        <begin position="103"/>
        <end position="157"/>
    </location>
</feature>
<evidence type="ECO:0000313" key="5">
    <source>
        <dbReference type="EMBL" id="CAD0090629.1"/>
    </source>
</evidence>
<dbReference type="EMBL" id="CAIJEN010000009">
    <property type="protein sequence ID" value="CAD0090629.1"/>
    <property type="molecule type" value="Genomic_DNA"/>
</dbReference>
<dbReference type="PROSITE" id="PS50012">
    <property type="entry name" value="RCC1_3"/>
    <property type="match status" value="5"/>
</dbReference>
<dbReference type="InterPro" id="IPR009091">
    <property type="entry name" value="RCC1/BLIP-II"/>
</dbReference>
<dbReference type="GO" id="GO:0005085">
    <property type="term" value="F:guanyl-nucleotide exchange factor activity"/>
    <property type="evidence" value="ECO:0007669"/>
    <property type="project" value="TreeGrafter"/>
</dbReference>
<evidence type="ECO:0000256" key="2">
    <source>
        <dbReference type="ARBA" id="ARBA00022737"/>
    </source>
</evidence>
<dbReference type="InterPro" id="IPR058923">
    <property type="entry name" value="RCC1-like_dom"/>
</dbReference>
<proteinExistence type="predicted"/>
<keyword evidence="1" id="KW-0344">Guanine-nucleotide releasing factor</keyword>
<feature type="repeat" description="RCC1" evidence="3">
    <location>
        <begin position="290"/>
        <end position="341"/>
    </location>
</feature>
<dbReference type="Pfam" id="PF25390">
    <property type="entry name" value="WD40_RLD"/>
    <property type="match status" value="1"/>
</dbReference>
<dbReference type="SUPFAM" id="SSF50985">
    <property type="entry name" value="RCC1/BLIP-II"/>
    <property type="match status" value="1"/>
</dbReference>
<name>A0A9N8JS72_9PEZI</name>
<dbReference type="InterPro" id="IPR051553">
    <property type="entry name" value="Ran_GTPase-activating"/>
</dbReference>
<sequence>MSIYALGSNGSRQLGVGHDEDLSAPSLVGVDKLDASIESIKAGGNHTLILTKSGTVYATGENTDGRCAHPTEVASISSFIPSSLPRMEFIAATWEASIFASAQSIYVCGSGAKGELGLGQSVVKTDFPQQIAYFPPKGTQIIDMAACMGYVVVVLSNGQVYGWGNGLHGELGNPLGIVWQPRRLDDIPFSVTRAVCGKDFTCVFGDPADGQLQLLGLAKRDRFNIKTNTPQTLRNWVDVQATWGGVYALLSNNMLVAWGRNDHGQLPPADLLVTAMAAGSEHMLVLTTSGKVLAWGWGEHGNCGLPTDEQRDVKGRWNELDVGKNVQRIGAGCATSWIITI</sequence>
<keyword evidence="6" id="KW-1185">Reference proteome</keyword>
<dbReference type="PANTHER" id="PTHR45982:SF5">
    <property type="entry name" value="RCC DOMAIN-CONTAINING PROTEIN ATS1"/>
    <property type="match status" value="1"/>
</dbReference>
<dbReference type="AlphaFoldDB" id="A0A9N8JS72"/>
<reference evidence="5" key="1">
    <citation type="submission" date="2020-06" db="EMBL/GenBank/DDBJ databases">
        <authorList>
            <person name="Onetto C."/>
        </authorList>
    </citation>
    <scope>NUCLEOTIDE SEQUENCE</scope>
</reference>
<feature type="repeat" description="RCC1" evidence="3">
    <location>
        <begin position="253"/>
        <end position="289"/>
    </location>
</feature>
<evidence type="ECO:0000259" key="4">
    <source>
        <dbReference type="Pfam" id="PF25390"/>
    </source>
</evidence>
<comment type="caution">
    <text evidence="5">The sequence shown here is derived from an EMBL/GenBank/DDBJ whole genome shotgun (WGS) entry which is preliminary data.</text>
</comment>
<evidence type="ECO:0000313" key="6">
    <source>
        <dbReference type="Proteomes" id="UP000716446"/>
    </source>
</evidence>
<keyword evidence="2" id="KW-0677">Repeat</keyword>
<gene>
    <name evidence="5" type="ORF">AWRI4619_LOCUS6403</name>
</gene>
<accession>A0A9N8JS72</accession>
<dbReference type="Gene3D" id="2.130.10.30">
    <property type="entry name" value="Regulator of chromosome condensation 1/beta-lactamase-inhibitor protein II"/>
    <property type="match status" value="2"/>
</dbReference>
<dbReference type="PANTHER" id="PTHR45982">
    <property type="entry name" value="REGULATOR OF CHROMOSOME CONDENSATION"/>
    <property type="match status" value="1"/>
</dbReference>